<feature type="compositionally biased region" description="Low complexity" evidence="1">
    <location>
        <begin position="281"/>
        <end position="299"/>
    </location>
</feature>
<evidence type="ECO:0000256" key="1">
    <source>
        <dbReference type="SAM" id="MobiDB-lite"/>
    </source>
</evidence>
<name>A0A815AY56_ADIRI</name>
<feature type="compositionally biased region" description="Gly residues" evidence="1">
    <location>
        <begin position="263"/>
        <end position="280"/>
    </location>
</feature>
<dbReference type="OrthoDB" id="10029767at2759"/>
<feature type="region of interest" description="Disordered" evidence="1">
    <location>
        <begin position="38"/>
        <end position="80"/>
    </location>
</feature>
<dbReference type="Proteomes" id="UP000663828">
    <property type="component" value="Unassembled WGS sequence"/>
</dbReference>
<reference evidence="3" key="1">
    <citation type="submission" date="2021-02" db="EMBL/GenBank/DDBJ databases">
        <authorList>
            <person name="Nowell W R."/>
        </authorList>
    </citation>
    <scope>NUCLEOTIDE SEQUENCE</scope>
</reference>
<accession>A0A815AY56</accession>
<feature type="compositionally biased region" description="Gly residues" evidence="1">
    <location>
        <begin position="60"/>
        <end position="72"/>
    </location>
</feature>
<dbReference type="InterPro" id="IPR057692">
    <property type="entry name" value="DUF7932"/>
</dbReference>
<evidence type="ECO:0000259" key="2">
    <source>
        <dbReference type="Pfam" id="PF25560"/>
    </source>
</evidence>
<dbReference type="Pfam" id="PF25560">
    <property type="entry name" value="DUF7932"/>
    <property type="match status" value="1"/>
</dbReference>
<proteinExistence type="predicted"/>
<sequence>MSVMRNIELSNFRFDVDSVSQRAVTKCVDETISIAGQSGSNGHFGPSGAPGHYGCNGTDGAHGGDGGDGTNGFDGQSGQHGTDARHAFIWLSGTVENLNVKIKISQTLNSSSEHYANFDRNGVQHLSDVNHNFQLANSRGVILVQAAGGNGGDGGHGGGGGNGGSGGRGGSGYSGIAGHNGRGEGASGGNGGRGGDGGRGGRGGNGGNGGSGGNGGNAGAGGHVQVRSLDARLLMLIELNCRAGLNGKGGHYGSGGHYGKGGAGGSGGKGGWGGRGGPNGSNGRDGMPGTNGSNGSDGHSGNHGRHGHDGCTASNGSIQYAVVDADDNIIETGPDKYHASICSYTITDENNDGIYEPNSDFFITNIEWTNNGAMTLPSGSILSFPSTEYISSNIEDVSVLPGAYINELLVDHHRFKCHLNAASTPSINQPYNHPVKITSNINLLNRLFSGSEFSTSLMCQYPIQIKNIEIPTFLGPNERAIVTVRFTNISTRSYGTCLDSAGSIEFILTTHPLLKILPMNGEHTYQITPNGCGHYKMNEEILPQSTKHISFEIMLDDNAFDQLYESLFWNLDLLLRDMQIEQHRNSIRVVPTFKSNIHTDVLLVTNSLVNRAEFLAYRKLFQLFKYSSQTWDVERYGAFHSPETQWLNTTDLIIFIYSNPRSTFKTIKSQLLLQHINSSENAGFICIGPFLTDEFDFALFDYNSLHFINDKEKAKSEATNHLWSTIGFGWPSADELNEKANEIRKNHEKKDDHQFLYQTVYDTINEGSANCMTIVYGNKYVFKSTLNSQVGNRVILVPSYDPWLVNSHLPFTLQAQSNTTQQSRVVSASINDMDNQSQVQNIIQREINLSSQFGRLICAILFYQGFAKSYAIMAEKRELSSCIFTTVTHRFTFNQILVGLAMSIIEREYDRGTREFQSSKQLINQLANMIARENNITSDHGTDANAWFYLLIQSLHEYIDSKFWSSFPWCSCTNKAKQRHKLQEILSDLHSLSPNEIRRNKEIDQAVQILRLQKLADLKFPAADKREHCARPISEILAWQQEQRITETQSSIEQPIPPPPVFYPDFSPREGRQNFSTARNIISVIEDLFLTAE</sequence>
<comment type="caution">
    <text evidence="3">The sequence shown here is derived from an EMBL/GenBank/DDBJ whole genome shotgun (WGS) entry which is preliminary data.</text>
</comment>
<gene>
    <name evidence="4" type="ORF">EDS130_LOCUS32244</name>
    <name evidence="3" type="ORF">XAT740_LOCUS26871</name>
</gene>
<evidence type="ECO:0000313" key="5">
    <source>
        <dbReference type="Proteomes" id="UP000663828"/>
    </source>
</evidence>
<keyword evidence="5" id="KW-1185">Reference proteome</keyword>
<evidence type="ECO:0000313" key="4">
    <source>
        <dbReference type="EMBL" id="CAF1332006.1"/>
    </source>
</evidence>
<protein>
    <recommendedName>
        <fullName evidence="2">DUF7932 domain-containing protein</fullName>
    </recommendedName>
</protein>
<organism evidence="3 5">
    <name type="scientific">Adineta ricciae</name>
    <name type="common">Rotifer</name>
    <dbReference type="NCBI Taxonomy" id="249248"/>
    <lineage>
        <taxon>Eukaryota</taxon>
        <taxon>Metazoa</taxon>
        <taxon>Spiralia</taxon>
        <taxon>Gnathifera</taxon>
        <taxon>Rotifera</taxon>
        <taxon>Eurotatoria</taxon>
        <taxon>Bdelloidea</taxon>
        <taxon>Adinetida</taxon>
        <taxon>Adinetidae</taxon>
        <taxon>Adineta</taxon>
    </lineage>
</organism>
<evidence type="ECO:0000313" key="3">
    <source>
        <dbReference type="EMBL" id="CAF1262807.1"/>
    </source>
</evidence>
<dbReference type="AlphaFoldDB" id="A0A815AY56"/>
<feature type="region of interest" description="Disordered" evidence="1">
    <location>
        <begin position="153"/>
        <end position="219"/>
    </location>
</feature>
<feature type="domain" description="DUF7932" evidence="2">
    <location>
        <begin position="338"/>
        <end position="461"/>
    </location>
</feature>
<feature type="region of interest" description="Disordered" evidence="1">
    <location>
        <begin position="263"/>
        <end position="311"/>
    </location>
</feature>
<dbReference type="Proteomes" id="UP000663852">
    <property type="component" value="Unassembled WGS sequence"/>
</dbReference>
<dbReference type="EMBL" id="CAJNOJ010000245">
    <property type="protein sequence ID" value="CAF1332006.1"/>
    <property type="molecule type" value="Genomic_DNA"/>
</dbReference>
<dbReference type="EMBL" id="CAJNOR010002207">
    <property type="protein sequence ID" value="CAF1262807.1"/>
    <property type="molecule type" value="Genomic_DNA"/>
</dbReference>